<sequence>MFCFLVGVASGVYLHKNYDIDRLIADMKPKFASENKDSVWERMKKFEQKYRKEVVAQPPPSSSTPSTPSEKNDSSSK</sequence>
<keyword evidence="3" id="KW-1185">Reference proteome</keyword>
<feature type="region of interest" description="Disordered" evidence="1">
    <location>
        <begin position="51"/>
        <end position="77"/>
    </location>
</feature>
<dbReference type="Pfam" id="PF15054">
    <property type="entry name" value="DUF4535"/>
    <property type="match status" value="1"/>
</dbReference>
<dbReference type="Proteomes" id="UP000816034">
    <property type="component" value="Unassembled WGS sequence"/>
</dbReference>
<dbReference type="AlphaFoldDB" id="A0AA88KQ20"/>
<name>A0AA88KQ20_NAELO</name>
<reference evidence="2 3" key="1">
    <citation type="journal article" date="2018" name="BMC Genomics">
        <title>The genome of Naegleria lovaniensis, the basis for a comparative approach to unravel pathogenicity factors of the human pathogenic amoeba N. fowleri.</title>
        <authorList>
            <person name="Liechti N."/>
            <person name="Schurch N."/>
            <person name="Bruggmann R."/>
            <person name="Wittwer M."/>
        </authorList>
    </citation>
    <scope>NUCLEOTIDE SEQUENCE [LARGE SCALE GENOMIC DNA]</scope>
    <source>
        <strain evidence="2 3">ATCC 30569</strain>
    </source>
</reference>
<comment type="caution">
    <text evidence="2">The sequence shown here is derived from an EMBL/GenBank/DDBJ whole genome shotgun (WGS) entry which is preliminary data.</text>
</comment>
<protein>
    <submittedName>
        <fullName evidence="2">Uncharacterized protein</fullName>
    </submittedName>
</protein>
<accession>A0AA88KQ20</accession>
<evidence type="ECO:0000313" key="2">
    <source>
        <dbReference type="EMBL" id="KAG2389231.1"/>
    </source>
</evidence>
<dbReference type="InterPro" id="IPR027854">
    <property type="entry name" value="STMP1"/>
</dbReference>
<evidence type="ECO:0000313" key="3">
    <source>
        <dbReference type="Proteomes" id="UP000816034"/>
    </source>
</evidence>
<gene>
    <name evidence="2" type="ORF">C9374_014631</name>
</gene>
<evidence type="ECO:0000256" key="1">
    <source>
        <dbReference type="SAM" id="MobiDB-lite"/>
    </source>
</evidence>
<dbReference type="RefSeq" id="XP_044553223.1">
    <property type="nucleotide sequence ID" value="XM_044690640.1"/>
</dbReference>
<proteinExistence type="predicted"/>
<organism evidence="2 3">
    <name type="scientific">Naegleria lovaniensis</name>
    <name type="common">Amoeba</name>
    <dbReference type="NCBI Taxonomy" id="51637"/>
    <lineage>
        <taxon>Eukaryota</taxon>
        <taxon>Discoba</taxon>
        <taxon>Heterolobosea</taxon>
        <taxon>Tetramitia</taxon>
        <taxon>Eutetramitia</taxon>
        <taxon>Vahlkampfiidae</taxon>
        <taxon>Naegleria</taxon>
    </lineage>
</organism>
<dbReference type="EMBL" id="PYSW02000008">
    <property type="protein sequence ID" value="KAG2389231.1"/>
    <property type="molecule type" value="Genomic_DNA"/>
</dbReference>
<dbReference type="GeneID" id="68107084"/>